<dbReference type="SUPFAM" id="SSF46785">
    <property type="entry name" value="Winged helix' DNA-binding domain"/>
    <property type="match status" value="1"/>
</dbReference>
<feature type="domain" description="HTH lysR-type" evidence="5">
    <location>
        <begin position="1"/>
        <end position="58"/>
    </location>
</feature>
<dbReference type="PROSITE" id="PS50931">
    <property type="entry name" value="HTH_LYSR"/>
    <property type="match status" value="1"/>
</dbReference>
<evidence type="ECO:0000259" key="5">
    <source>
        <dbReference type="PROSITE" id="PS50931"/>
    </source>
</evidence>
<dbReference type="PANTHER" id="PTHR30427:SF1">
    <property type="entry name" value="TRANSCRIPTIONAL ACTIVATOR PROTEIN LYSR"/>
    <property type="match status" value="1"/>
</dbReference>
<dbReference type="InterPro" id="IPR036390">
    <property type="entry name" value="WH_DNA-bd_sf"/>
</dbReference>
<dbReference type="SUPFAM" id="SSF53850">
    <property type="entry name" value="Periplasmic binding protein-like II"/>
    <property type="match status" value="1"/>
</dbReference>
<protein>
    <submittedName>
        <fullName evidence="6">LysR family transcriptional regulator</fullName>
    </submittedName>
</protein>
<dbReference type="Gene3D" id="3.40.190.10">
    <property type="entry name" value="Periplasmic binding protein-like II"/>
    <property type="match status" value="2"/>
</dbReference>
<dbReference type="RefSeq" id="WP_211855362.1">
    <property type="nucleotide sequence ID" value="NZ_JAAGBB010000037.1"/>
</dbReference>
<proteinExistence type="inferred from homology"/>
<evidence type="ECO:0000313" key="7">
    <source>
        <dbReference type="Proteomes" id="UP001196870"/>
    </source>
</evidence>
<dbReference type="EMBL" id="JAAGBB010000037">
    <property type="protein sequence ID" value="MBR0667583.1"/>
    <property type="molecule type" value="Genomic_DNA"/>
</dbReference>
<dbReference type="Proteomes" id="UP001196870">
    <property type="component" value="Unassembled WGS sequence"/>
</dbReference>
<evidence type="ECO:0000256" key="3">
    <source>
        <dbReference type="ARBA" id="ARBA00023125"/>
    </source>
</evidence>
<gene>
    <name evidence="6" type="ORF">GXW71_24715</name>
</gene>
<evidence type="ECO:0000256" key="2">
    <source>
        <dbReference type="ARBA" id="ARBA00023015"/>
    </source>
</evidence>
<comment type="caution">
    <text evidence="6">The sequence shown here is derived from an EMBL/GenBank/DDBJ whole genome shotgun (WGS) entry which is preliminary data.</text>
</comment>
<dbReference type="Gene3D" id="1.10.10.10">
    <property type="entry name" value="Winged helix-like DNA-binding domain superfamily/Winged helix DNA-binding domain"/>
    <property type="match status" value="1"/>
</dbReference>
<organism evidence="6 7">
    <name type="scientific">Plastoroseomonas hellenica</name>
    <dbReference type="NCBI Taxonomy" id="2687306"/>
    <lineage>
        <taxon>Bacteria</taxon>
        <taxon>Pseudomonadati</taxon>
        <taxon>Pseudomonadota</taxon>
        <taxon>Alphaproteobacteria</taxon>
        <taxon>Acetobacterales</taxon>
        <taxon>Acetobacteraceae</taxon>
        <taxon>Plastoroseomonas</taxon>
    </lineage>
</organism>
<name>A0ABS5F550_9PROT</name>
<evidence type="ECO:0000313" key="6">
    <source>
        <dbReference type="EMBL" id="MBR0667583.1"/>
    </source>
</evidence>
<sequence>MKLQNLRALRALMRTGSVTKAADAIGLTQPAVSRLISTLEQEVGFSLFAREQGRLLPTRQAELFYRRVERVLDGVDDLSRVAREIASHREGSLVLLCTPQAGYTVFPEAIAAFTRQYPNIRISLEIVERRDVARSAQSLHYDMGFTAVPFDAPGPSVRQLFTLPARLLLPPAHRLARRRKVEIRDLQGENIIMLTKENSIRPKMELELAKAGISYRSGLETSSPFVASRFVALGLGIAVADPFSPLMIGPKQLANRPMSGDITLTYGFFFPESRPVPQLCEEFVTTLGHVVSRHRLGPVATR</sequence>
<keyword evidence="3" id="KW-0238">DNA-binding</keyword>
<dbReference type="PANTHER" id="PTHR30427">
    <property type="entry name" value="TRANSCRIPTIONAL ACTIVATOR PROTEIN LYSR"/>
    <property type="match status" value="1"/>
</dbReference>
<reference evidence="7" key="1">
    <citation type="journal article" date="2021" name="Syst. Appl. Microbiol.">
        <title>Roseomonas hellenica sp. nov., isolated from roots of wild-growing Alkanna tinctoria.</title>
        <authorList>
            <person name="Rat A."/>
            <person name="Naranjo H.D."/>
            <person name="Lebbe L."/>
            <person name="Cnockaert M."/>
            <person name="Krigas N."/>
            <person name="Grigoriadou K."/>
            <person name="Maloupa E."/>
            <person name="Willems A."/>
        </authorList>
    </citation>
    <scope>NUCLEOTIDE SEQUENCE [LARGE SCALE GENOMIC DNA]</scope>
    <source>
        <strain evidence="7">LMG 31523</strain>
    </source>
</reference>
<keyword evidence="2" id="KW-0805">Transcription regulation</keyword>
<dbReference type="InterPro" id="IPR036388">
    <property type="entry name" value="WH-like_DNA-bd_sf"/>
</dbReference>
<accession>A0ABS5F550</accession>
<evidence type="ECO:0000256" key="4">
    <source>
        <dbReference type="ARBA" id="ARBA00023163"/>
    </source>
</evidence>
<keyword evidence="7" id="KW-1185">Reference proteome</keyword>
<dbReference type="Pfam" id="PF00126">
    <property type="entry name" value="HTH_1"/>
    <property type="match status" value="1"/>
</dbReference>
<dbReference type="PRINTS" id="PR00039">
    <property type="entry name" value="HTHLYSR"/>
</dbReference>
<keyword evidence="4" id="KW-0804">Transcription</keyword>
<dbReference type="InterPro" id="IPR000847">
    <property type="entry name" value="LysR_HTH_N"/>
</dbReference>
<comment type="similarity">
    <text evidence="1">Belongs to the LysR transcriptional regulatory family.</text>
</comment>
<dbReference type="Pfam" id="PF03466">
    <property type="entry name" value="LysR_substrate"/>
    <property type="match status" value="1"/>
</dbReference>
<dbReference type="InterPro" id="IPR005119">
    <property type="entry name" value="LysR_subst-bd"/>
</dbReference>
<evidence type="ECO:0000256" key="1">
    <source>
        <dbReference type="ARBA" id="ARBA00009437"/>
    </source>
</evidence>